<feature type="compositionally biased region" description="Acidic residues" evidence="1">
    <location>
        <begin position="582"/>
        <end position="602"/>
    </location>
</feature>
<feature type="region of interest" description="Disordered" evidence="1">
    <location>
        <begin position="324"/>
        <end position="346"/>
    </location>
</feature>
<evidence type="ECO:0000313" key="2">
    <source>
        <dbReference type="EMBL" id="KAK4065027.1"/>
    </source>
</evidence>
<feature type="compositionally biased region" description="Polar residues" evidence="1">
    <location>
        <begin position="177"/>
        <end position="196"/>
    </location>
</feature>
<keyword evidence="3" id="KW-1185">Reference proteome</keyword>
<dbReference type="EMBL" id="JAWRVI010000433">
    <property type="protein sequence ID" value="KAK4065027.1"/>
    <property type="molecule type" value="Genomic_DNA"/>
</dbReference>
<dbReference type="Proteomes" id="UP001287286">
    <property type="component" value="Unassembled WGS sequence"/>
</dbReference>
<feature type="region of interest" description="Disordered" evidence="1">
    <location>
        <begin position="177"/>
        <end position="206"/>
    </location>
</feature>
<protein>
    <submittedName>
        <fullName evidence="2">Uncharacterized protein</fullName>
    </submittedName>
</protein>
<sequence length="673" mass="72534">MAPLNTPRYPPGVRPILTSPPSPRSTSLSWLPGSVDGELGGALGGRLIHTRRRGKGDAKPKAEWGIFFSDSPSLTIYEEDPACGLGARYRSMAERPKQPFLAELSVGAVANGGAPMAFVALEIILPAVFNAKAPYTLWLRIVTTSARRASADSCQTPAVASVQGGIQLAISVPQPRHSTVSQVPTPNTTHQPLTRHTGTEGPRPATMQLDLQPQRSRCAPMMNVTIPMCASIASVILEGRDLEPARVLEALSFIVRAERDWYQIPADGRKGHDRPLLGEAARRQLVKMLGGQLVLVEELPDELDEDCQSCASSLTQGYARRMRNAPSQSANGHGKRNSEPYAPGFVRSSARTRGCQVRVGGPMNIITPLASFLGLRDVHQFSACGRGGVCDIVRYAEVNFGPRLLPKPPTEHQHLQDTARAFCFDHRHPIAAAGLASKAMSAIEYMVKLGSHAVAGQPVPAILPNIADRLQRRPIRYDKYLTGATSSAFDPARRSRVATWHPAMLRKEKIAQQNALLSWMSNSTVTGESFSGTVATVTAAIKREVAEDAAAGKAEDGNTSAHIDDNFAKLKAEQEAELAIVVDDDEDDEFGSEEDGEDEFEDVPPTGNNSGLGTPWLVGLKREASDGISSEQDSAEERMSKRVKAGTGDSKAGDEDDEGDGAEDEEELEFEDV</sequence>
<proteinExistence type="predicted"/>
<comment type="caution">
    <text evidence="2">The sequence shown here is derived from an EMBL/GenBank/DDBJ whole genome shotgun (WGS) entry which is preliminary data.</text>
</comment>
<accession>A0ABR0BCC4</accession>
<evidence type="ECO:0000313" key="3">
    <source>
        <dbReference type="Proteomes" id="UP001287286"/>
    </source>
</evidence>
<feature type="compositionally biased region" description="Pro residues" evidence="1">
    <location>
        <begin position="8"/>
        <end position="23"/>
    </location>
</feature>
<feature type="region of interest" description="Disordered" evidence="1">
    <location>
        <begin position="1"/>
        <end position="28"/>
    </location>
</feature>
<reference evidence="2 3" key="1">
    <citation type="journal article" date="2024" name="Microbiol. Resour. Announc.">
        <title>Genome annotations for the ascomycete fungi Trichoderma harzianum, Trichoderma aggressivum, and Purpureocillium lilacinum.</title>
        <authorList>
            <person name="Beijen E.P.W."/>
            <person name="Ohm R.A."/>
        </authorList>
    </citation>
    <scope>NUCLEOTIDE SEQUENCE [LARGE SCALE GENOMIC DNA]</scope>
    <source>
        <strain evidence="2 3">CBS 150709</strain>
    </source>
</reference>
<gene>
    <name evidence="2" type="ORF">Purlil1_14062</name>
</gene>
<organism evidence="2 3">
    <name type="scientific">Purpureocillium lilacinum</name>
    <name type="common">Paecilomyces lilacinus</name>
    <dbReference type="NCBI Taxonomy" id="33203"/>
    <lineage>
        <taxon>Eukaryota</taxon>
        <taxon>Fungi</taxon>
        <taxon>Dikarya</taxon>
        <taxon>Ascomycota</taxon>
        <taxon>Pezizomycotina</taxon>
        <taxon>Sordariomycetes</taxon>
        <taxon>Hypocreomycetidae</taxon>
        <taxon>Hypocreales</taxon>
        <taxon>Ophiocordycipitaceae</taxon>
        <taxon>Purpureocillium</taxon>
    </lineage>
</organism>
<name>A0ABR0BCC4_PURLI</name>
<feature type="compositionally biased region" description="Acidic residues" evidence="1">
    <location>
        <begin position="654"/>
        <end position="673"/>
    </location>
</feature>
<feature type="region of interest" description="Disordered" evidence="1">
    <location>
        <begin position="579"/>
        <end position="673"/>
    </location>
</feature>
<evidence type="ECO:0000256" key="1">
    <source>
        <dbReference type="SAM" id="MobiDB-lite"/>
    </source>
</evidence>